<evidence type="ECO:0000256" key="1">
    <source>
        <dbReference type="SAM" id="MobiDB-lite"/>
    </source>
</evidence>
<reference evidence="3 4" key="1">
    <citation type="journal article" date="2019" name="Int. J. Syst. Evol. Microbiol.">
        <title>The Global Catalogue of Microorganisms (GCM) 10K type strain sequencing project: providing services to taxonomists for standard genome sequencing and annotation.</title>
        <authorList>
            <consortium name="The Broad Institute Genomics Platform"/>
            <consortium name="The Broad Institute Genome Sequencing Center for Infectious Disease"/>
            <person name="Wu L."/>
            <person name="Ma J."/>
        </authorList>
    </citation>
    <scope>NUCLEOTIDE SEQUENCE [LARGE SCALE GENOMIC DNA]</scope>
    <source>
        <strain evidence="3 4">JCM 14326</strain>
    </source>
</reference>
<feature type="compositionally biased region" description="Low complexity" evidence="1">
    <location>
        <begin position="235"/>
        <end position="252"/>
    </location>
</feature>
<keyword evidence="4" id="KW-1185">Reference proteome</keyword>
<name>A0ABN2N2B9_9MICO</name>
<gene>
    <name evidence="3" type="ORF">GCM10009751_00580</name>
</gene>
<dbReference type="Proteomes" id="UP001501094">
    <property type="component" value="Unassembled WGS sequence"/>
</dbReference>
<feature type="region of interest" description="Disordered" evidence="1">
    <location>
        <begin position="209"/>
        <end position="254"/>
    </location>
</feature>
<feature type="region of interest" description="Disordered" evidence="1">
    <location>
        <begin position="135"/>
        <end position="162"/>
    </location>
</feature>
<dbReference type="EMBL" id="BAAANL010000001">
    <property type="protein sequence ID" value="GAA1848357.1"/>
    <property type="molecule type" value="Genomic_DNA"/>
</dbReference>
<keyword evidence="2" id="KW-1133">Transmembrane helix</keyword>
<accession>A0ABN2N2B9</accession>
<keyword evidence="2" id="KW-0812">Transmembrane</keyword>
<dbReference type="RefSeq" id="WP_344098665.1">
    <property type="nucleotide sequence ID" value="NZ_BAAANL010000001.1"/>
</dbReference>
<keyword evidence="2" id="KW-0472">Membrane</keyword>
<evidence type="ECO:0000313" key="3">
    <source>
        <dbReference type="EMBL" id="GAA1848357.1"/>
    </source>
</evidence>
<comment type="caution">
    <text evidence="3">The sequence shown here is derived from an EMBL/GenBank/DDBJ whole genome shotgun (WGS) entry which is preliminary data.</text>
</comment>
<evidence type="ECO:0000256" key="2">
    <source>
        <dbReference type="SAM" id="Phobius"/>
    </source>
</evidence>
<evidence type="ECO:0000313" key="4">
    <source>
        <dbReference type="Proteomes" id="UP001501094"/>
    </source>
</evidence>
<feature type="transmembrane region" description="Helical" evidence="2">
    <location>
        <begin position="56"/>
        <end position="75"/>
    </location>
</feature>
<proteinExistence type="predicted"/>
<protein>
    <submittedName>
        <fullName evidence="3">Uncharacterized protein</fullName>
    </submittedName>
</protein>
<organism evidence="3 4">
    <name type="scientific">Myceligenerans crystallogenes</name>
    <dbReference type="NCBI Taxonomy" id="316335"/>
    <lineage>
        <taxon>Bacteria</taxon>
        <taxon>Bacillati</taxon>
        <taxon>Actinomycetota</taxon>
        <taxon>Actinomycetes</taxon>
        <taxon>Micrococcales</taxon>
        <taxon>Promicromonosporaceae</taxon>
        <taxon>Myceligenerans</taxon>
    </lineage>
</organism>
<sequence length="314" mass="31472">MTNADHRPEDSYRAGTSLADALESMSQRGEAMAPPPENAYRAVRGRIRARRAAKTAGAGMLSVAAVGAVALGALYGPPDHKGYAPGVSGFTAAPSGVPGLGSSLTAAVLDGHQPADWQGTLLACGARLSEVLGMGRSPSDAAASRSSSGSPSGDDAGRASSGYGLEILGADRNTLTVRRVSDPESSDVLAGQVSYVWTQRDKVVSLPGDIVGGELAEPDDGTRQDSPSAASTCLADEAGGSAPEAEAGDPAGTDGVVVPNLPAGTYELRAYQYLAPEGAGKSAATVDASIADPASWSAPVTVRVAEDGAIVPVN</sequence>